<dbReference type="STRING" id="1801726.A3H02_00105"/>
<sequence length="147" mass="17430">MSNQISLFKKIEKEMKKIKLNGIKGPQDKVENEDNVVGKLDKKHKKLWILRAELIEEGKEILKQNQVNFAFQELSESFRDEEKLGDITDQLAELSKLIEIVNEILWFEIRTDFNLWTKPFIMVRKGWKVAWRKEAENIPEILKFLTS</sequence>
<gene>
    <name evidence="1" type="ORF">A3H02_00105</name>
</gene>
<comment type="caution">
    <text evidence="1">The sequence shown here is derived from an EMBL/GenBank/DDBJ whole genome shotgun (WGS) entry which is preliminary data.</text>
</comment>
<dbReference type="Proteomes" id="UP000176787">
    <property type="component" value="Unassembled WGS sequence"/>
</dbReference>
<organism evidence="1 2">
    <name type="scientific">Candidatus Niyogibacteria bacterium RIFCSPLOWO2_12_FULL_41_13</name>
    <dbReference type="NCBI Taxonomy" id="1801726"/>
    <lineage>
        <taxon>Bacteria</taxon>
        <taxon>Candidatus Niyogiibacteriota</taxon>
    </lineage>
</organism>
<protein>
    <submittedName>
        <fullName evidence="1">Uncharacterized protein</fullName>
    </submittedName>
</protein>
<evidence type="ECO:0000313" key="2">
    <source>
        <dbReference type="Proteomes" id="UP000176787"/>
    </source>
</evidence>
<proteinExistence type="predicted"/>
<reference evidence="1 2" key="1">
    <citation type="journal article" date="2016" name="Nat. Commun.">
        <title>Thousands of microbial genomes shed light on interconnected biogeochemical processes in an aquifer system.</title>
        <authorList>
            <person name="Anantharaman K."/>
            <person name="Brown C.T."/>
            <person name="Hug L.A."/>
            <person name="Sharon I."/>
            <person name="Castelle C.J."/>
            <person name="Probst A.J."/>
            <person name="Thomas B.C."/>
            <person name="Singh A."/>
            <person name="Wilkins M.J."/>
            <person name="Karaoz U."/>
            <person name="Brodie E.L."/>
            <person name="Williams K.H."/>
            <person name="Hubbard S.S."/>
            <person name="Banfield J.F."/>
        </authorList>
    </citation>
    <scope>NUCLEOTIDE SEQUENCE [LARGE SCALE GENOMIC DNA]</scope>
</reference>
<evidence type="ECO:0000313" key="1">
    <source>
        <dbReference type="EMBL" id="OGZ32533.1"/>
    </source>
</evidence>
<accession>A0A1G2F3H0</accession>
<name>A0A1G2F3H0_9BACT</name>
<dbReference type="AlphaFoldDB" id="A0A1G2F3H0"/>
<dbReference type="EMBL" id="MHMS01000006">
    <property type="protein sequence ID" value="OGZ32533.1"/>
    <property type="molecule type" value="Genomic_DNA"/>
</dbReference>